<dbReference type="InterPro" id="IPR029787">
    <property type="entry name" value="Nucleotide_cyclase"/>
</dbReference>
<name>A0A3B8N6B9_9BACT</name>
<reference evidence="3 4" key="1">
    <citation type="journal article" date="2018" name="Nat. Biotechnol.">
        <title>A standardized bacterial taxonomy based on genome phylogeny substantially revises the tree of life.</title>
        <authorList>
            <person name="Parks D.H."/>
            <person name="Chuvochina M."/>
            <person name="Waite D.W."/>
            <person name="Rinke C."/>
            <person name="Skarshewski A."/>
            <person name="Chaumeil P.A."/>
            <person name="Hugenholtz P."/>
        </authorList>
    </citation>
    <scope>NUCLEOTIDE SEQUENCE [LARGE SCALE GENOMIC DNA]</scope>
    <source>
        <strain evidence="3">UBA12529</strain>
    </source>
</reference>
<dbReference type="SMART" id="SM00267">
    <property type="entry name" value="GGDEF"/>
    <property type="match status" value="1"/>
</dbReference>
<dbReference type="FunFam" id="3.30.70.270:FF:000001">
    <property type="entry name" value="Diguanylate cyclase domain protein"/>
    <property type="match status" value="1"/>
</dbReference>
<dbReference type="InterPro" id="IPR050469">
    <property type="entry name" value="Diguanylate_Cyclase"/>
</dbReference>
<dbReference type="Pfam" id="PF00990">
    <property type="entry name" value="GGDEF"/>
    <property type="match status" value="1"/>
</dbReference>
<dbReference type="PANTHER" id="PTHR45138">
    <property type="entry name" value="REGULATORY COMPONENTS OF SENSORY TRANSDUCTION SYSTEM"/>
    <property type="match status" value="1"/>
</dbReference>
<dbReference type="GO" id="GO:1902201">
    <property type="term" value="P:negative regulation of bacterial-type flagellum-dependent cell motility"/>
    <property type="evidence" value="ECO:0007669"/>
    <property type="project" value="TreeGrafter"/>
</dbReference>
<evidence type="ECO:0000259" key="2">
    <source>
        <dbReference type="PROSITE" id="PS50887"/>
    </source>
</evidence>
<dbReference type="PANTHER" id="PTHR45138:SF6">
    <property type="entry name" value="DIGUANYLATE CYCLASE DGCN"/>
    <property type="match status" value="1"/>
</dbReference>
<evidence type="ECO:0000313" key="4">
    <source>
        <dbReference type="Proteomes" id="UP000257240"/>
    </source>
</evidence>
<accession>A0A3B8N6B9</accession>
<comment type="caution">
    <text evidence="3">The sequence shown here is derived from an EMBL/GenBank/DDBJ whole genome shotgun (WGS) entry which is preliminary data.</text>
</comment>
<dbReference type="AlphaFoldDB" id="A0A3B8N6B9"/>
<dbReference type="GO" id="GO:0043709">
    <property type="term" value="P:cell adhesion involved in single-species biofilm formation"/>
    <property type="evidence" value="ECO:0007669"/>
    <property type="project" value="TreeGrafter"/>
</dbReference>
<sequence>MREEIKIKLLQNLLKEVTKKYDSILYLKEQKLKDTYLMAIKDELTGLYNRYYLKDYLVKLIEKLKRNKNNKLFLIFIDLDNFKLINDTYGHNKGDNVLKEVAEILTANFRKYDIISRYGGDEFIVLLESNEDPTKRINALRQNIEEIFKEFNLSFSYGISIFPDDIENINMPTQEIIKLLIEIADKKMYEEKTKKEKVI</sequence>
<dbReference type="CDD" id="cd01949">
    <property type="entry name" value="GGDEF"/>
    <property type="match status" value="1"/>
</dbReference>
<protein>
    <recommendedName>
        <fullName evidence="1">diguanylate cyclase</fullName>
        <ecNumber evidence="1">2.7.7.65</ecNumber>
    </recommendedName>
</protein>
<dbReference type="InterPro" id="IPR043128">
    <property type="entry name" value="Rev_trsase/Diguanyl_cyclase"/>
</dbReference>
<dbReference type="EMBL" id="DLVE01000096">
    <property type="protein sequence ID" value="HAA84672.1"/>
    <property type="molecule type" value="Genomic_DNA"/>
</dbReference>
<evidence type="ECO:0000256" key="1">
    <source>
        <dbReference type="ARBA" id="ARBA00012528"/>
    </source>
</evidence>
<dbReference type="PROSITE" id="PS50887">
    <property type="entry name" value="GGDEF"/>
    <property type="match status" value="1"/>
</dbReference>
<evidence type="ECO:0000313" key="3">
    <source>
        <dbReference type="EMBL" id="HAA84672.1"/>
    </source>
</evidence>
<dbReference type="Gene3D" id="3.30.70.270">
    <property type="match status" value="1"/>
</dbReference>
<organism evidence="3 4">
    <name type="scientific">Thermodesulfobacterium commune</name>
    <dbReference type="NCBI Taxonomy" id="1741"/>
    <lineage>
        <taxon>Bacteria</taxon>
        <taxon>Pseudomonadati</taxon>
        <taxon>Thermodesulfobacteriota</taxon>
        <taxon>Thermodesulfobacteria</taxon>
        <taxon>Thermodesulfobacteriales</taxon>
        <taxon>Thermodesulfobacteriaceae</taxon>
        <taxon>Thermodesulfobacterium</taxon>
    </lineage>
</organism>
<proteinExistence type="predicted"/>
<dbReference type="GO" id="GO:0005886">
    <property type="term" value="C:plasma membrane"/>
    <property type="evidence" value="ECO:0007669"/>
    <property type="project" value="TreeGrafter"/>
</dbReference>
<gene>
    <name evidence="3" type="ORF">DCE01_07825</name>
</gene>
<feature type="domain" description="GGDEF" evidence="2">
    <location>
        <begin position="70"/>
        <end position="199"/>
    </location>
</feature>
<dbReference type="EC" id="2.7.7.65" evidence="1"/>
<dbReference type="NCBIfam" id="TIGR00254">
    <property type="entry name" value="GGDEF"/>
    <property type="match status" value="1"/>
</dbReference>
<dbReference type="Proteomes" id="UP000257240">
    <property type="component" value="Unassembled WGS sequence"/>
</dbReference>
<dbReference type="SUPFAM" id="SSF55073">
    <property type="entry name" value="Nucleotide cyclase"/>
    <property type="match status" value="1"/>
</dbReference>
<dbReference type="InterPro" id="IPR000160">
    <property type="entry name" value="GGDEF_dom"/>
</dbReference>
<dbReference type="GO" id="GO:0052621">
    <property type="term" value="F:diguanylate cyclase activity"/>
    <property type="evidence" value="ECO:0007669"/>
    <property type="project" value="UniProtKB-EC"/>
</dbReference>